<comment type="caution">
    <text evidence="2">The sequence shown here is derived from an EMBL/GenBank/DDBJ whole genome shotgun (WGS) entry which is preliminary data.</text>
</comment>
<accession>A0ABR3W4F4</accession>
<keyword evidence="1" id="KW-0812">Transmembrane</keyword>
<feature type="transmembrane region" description="Helical" evidence="1">
    <location>
        <begin position="148"/>
        <end position="167"/>
    </location>
</feature>
<reference evidence="2 3" key="1">
    <citation type="journal article" date="2024" name="IMA Fungus">
        <title>IMA Genome - F19 : A genome assembly and annotation guide to empower mycologists, including annotated draft genome sequences of Ceratocystis pirilliformis, Diaporthe australafricana, Fusarium ophioides, Paecilomyces lecythidis, and Sporothrix stenoceras.</title>
        <authorList>
            <person name="Aylward J."/>
            <person name="Wilson A.M."/>
            <person name="Visagie C.M."/>
            <person name="Spraker J."/>
            <person name="Barnes I."/>
            <person name="Buitendag C."/>
            <person name="Ceriani C."/>
            <person name="Del Mar Angel L."/>
            <person name="du Plessis D."/>
            <person name="Fuchs T."/>
            <person name="Gasser K."/>
            <person name="Kramer D."/>
            <person name="Li W."/>
            <person name="Munsamy K."/>
            <person name="Piso A."/>
            <person name="Price J.L."/>
            <person name="Sonnekus B."/>
            <person name="Thomas C."/>
            <person name="van der Nest A."/>
            <person name="van Dijk A."/>
            <person name="van Heerden A."/>
            <person name="van Vuuren N."/>
            <person name="Yilmaz N."/>
            <person name="Duong T.A."/>
            <person name="van der Merwe N.A."/>
            <person name="Wingfield M.J."/>
            <person name="Wingfield B.D."/>
        </authorList>
    </citation>
    <scope>NUCLEOTIDE SEQUENCE [LARGE SCALE GENOMIC DNA]</scope>
    <source>
        <strain evidence="2 3">CMW 18300</strain>
    </source>
</reference>
<dbReference type="Proteomes" id="UP001583177">
    <property type="component" value="Unassembled WGS sequence"/>
</dbReference>
<name>A0ABR3W4F4_9PEZI</name>
<keyword evidence="3" id="KW-1185">Reference proteome</keyword>
<evidence type="ECO:0000256" key="1">
    <source>
        <dbReference type="SAM" id="Phobius"/>
    </source>
</evidence>
<protein>
    <submittedName>
        <fullName evidence="2">Uncharacterized protein</fullName>
    </submittedName>
</protein>
<gene>
    <name evidence="2" type="ORF">Daus18300_012023</name>
</gene>
<keyword evidence="1" id="KW-1133">Transmembrane helix</keyword>
<sequence length="204" mass="23057">MTLESMEQMQSDYEYFCLARHILSRAEESWLQRKLSWRSYTRVTLSRFHFLFDNSDKVEAIEFTSLPSPQEVCSGYEFKCPKRAEIDIQMRIYAKIILEGIRCPELGRGSRTLLDAIPKLKAPPGLAKKALNSGWGFHAKHGLSVAKMLGWAMVILVLGLGFVPFWLSSIDRLDLQSALAPASFLATIITLWIAIVAVNSGFKQ</sequence>
<dbReference type="EMBL" id="JAWRVE010000155">
    <property type="protein sequence ID" value="KAL1852859.1"/>
    <property type="molecule type" value="Genomic_DNA"/>
</dbReference>
<feature type="transmembrane region" description="Helical" evidence="1">
    <location>
        <begin position="179"/>
        <end position="202"/>
    </location>
</feature>
<evidence type="ECO:0000313" key="2">
    <source>
        <dbReference type="EMBL" id="KAL1852859.1"/>
    </source>
</evidence>
<proteinExistence type="predicted"/>
<keyword evidence="1" id="KW-0472">Membrane</keyword>
<evidence type="ECO:0000313" key="3">
    <source>
        <dbReference type="Proteomes" id="UP001583177"/>
    </source>
</evidence>
<organism evidence="2 3">
    <name type="scientific">Diaporthe australafricana</name>
    <dbReference type="NCBI Taxonomy" id="127596"/>
    <lineage>
        <taxon>Eukaryota</taxon>
        <taxon>Fungi</taxon>
        <taxon>Dikarya</taxon>
        <taxon>Ascomycota</taxon>
        <taxon>Pezizomycotina</taxon>
        <taxon>Sordariomycetes</taxon>
        <taxon>Sordariomycetidae</taxon>
        <taxon>Diaporthales</taxon>
        <taxon>Diaporthaceae</taxon>
        <taxon>Diaporthe</taxon>
    </lineage>
</organism>